<accession>A0A430RBK6</accession>
<name>A0A430RBK6_THESC</name>
<feature type="region of interest" description="Disordered" evidence="1">
    <location>
        <begin position="29"/>
        <end position="51"/>
    </location>
</feature>
<gene>
    <name evidence="2" type="ORF">CSW45_04545</name>
</gene>
<feature type="region of interest" description="Disordered" evidence="1">
    <location>
        <begin position="66"/>
        <end position="90"/>
    </location>
</feature>
<reference evidence="2 3" key="1">
    <citation type="journal article" date="2019" name="Extremophiles">
        <title>Biogeography of thermophiles and predominance of Thermus scotoductus in domestic water heaters.</title>
        <authorList>
            <person name="Wilpiszeski R.L."/>
            <person name="Zhang Z."/>
            <person name="House C.H."/>
        </authorList>
    </citation>
    <scope>NUCLEOTIDE SEQUENCE [LARGE SCALE GENOMIC DNA]</scope>
    <source>
        <strain evidence="2 3">32_S32</strain>
    </source>
</reference>
<dbReference type="AlphaFoldDB" id="A0A430RBK6"/>
<dbReference type="Proteomes" id="UP000286910">
    <property type="component" value="Unassembled WGS sequence"/>
</dbReference>
<feature type="non-terminal residue" evidence="2">
    <location>
        <position position="1"/>
    </location>
</feature>
<evidence type="ECO:0000313" key="2">
    <source>
        <dbReference type="EMBL" id="RTH04783.1"/>
    </source>
</evidence>
<dbReference type="EMBL" id="PELR01000105">
    <property type="protein sequence ID" value="RTH04783.1"/>
    <property type="molecule type" value="Genomic_DNA"/>
</dbReference>
<proteinExistence type="predicted"/>
<evidence type="ECO:0000313" key="3">
    <source>
        <dbReference type="Proteomes" id="UP000286910"/>
    </source>
</evidence>
<feature type="compositionally biased region" description="Polar residues" evidence="1">
    <location>
        <begin position="29"/>
        <end position="39"/>
    </location>
</feature>
<protein>
    <submittedName>
        <fullName evidence="2">Uncharacterized protein</fullName>
    </submittedName>
</protein>
<comment type="caution">
    <text evidence="2">The sequence shown here is derived from an EMBL/GenBank/DDBJ whole genome shotgun (WGS) entry which is preliminary data.</text>
</comment>
<organism evidence="2 3">
    <name type="scientific">Thermus scotoductus</name>
    <dbReference type="NCBI Taxonomy" id="37636"/>
    <lineage>
        <taxon>Bacteria</taxon>
        <taxon>Thermotogati</taxon>
        <taxon>Deinococcota</taxon>
        <taxon>Deinococci</taxon>
        <taxon>Thermales</taxon>
        <taxon>Thermaceae</taxon>
        <taxon>Thermus</taxon>
    </lineage>
</organism>
<sequence length="90" mass="10077">PDVDGHEEGFCVKIVEGVLSVWKHSTPSFFTSQGLGSSSTRRDGEPTRERRFPICSLPRLAERYGKELAKGQDWPRPGQATRMSRDACAR</sequence>
<feature type="compositionally biased region" description="Basic and acidic residues" evidence="1">
    <location>
        <begin position="40"/>
        <end position="51"/>
    </location>
</feature>
<evidence type="ECO:0000256" key="1">
    <source>
        <dbReference type="SAM" id="MobiDB-lite"/>
    </source>
</evidence>